<keyword evidence="3" id="KW-1185">Reference proteome</keyword>
<protein>
    <submittedName>
        <fullName evidence="2">Uncharacterized protein</fullName>
    </submittedName>
</protein>
<name>A0A9J6E0Q0_RHIMP</name>
<proteinExistence type="predicted"/>
<comment type="caution">
    <text evidence="2">The sequence shown here is derived from an EMBL/GenBank/DDBJ whole genome shotgun (WGS) entry which is preliminary data.</text>
</comment>
<dbReference type="EMBL" id="JABSTU010000006">
    <property type="protein sequence ID" value="KAH8027886.1"/>
    <property type="molecule type" value="Genomic_DNA"/>
</dbReference>
<gene>
    <name evidence="2" type="ORF">HPB51_011116</name>
</gene>
<organism evidence="2 3">
    <name type="scientific">Rhipicephalus microplus</name>
    <name type="common">Cattle tick</name>
    <name type="synonym">Boophilus microplus</name>
    <dbReference type="NCBI Taxonomy" id="6941"/>
    <lineage>
        <taxon>Eukaryota</taxon>
        <taxon>Metazoa</taxon>
        <taxon>Ecdysozoa</taxon>
        <taxon>Arthropoda</taxon>
        <taxon>Chelicerata</taxon>
        <taxon>Arachnida</taxon>
        <taxon>Acari</taxon>
        <taxon>Parasitiformes</taxon>
        <taxon>Ixodida</taxon>
        <taxon>Ixodoidea</taxon>
        <taxon>Ixodidae</taxon>
        <taxon>Rhipicephalinae</taxon>
        <taxon>Rhipicephalus</taxon>
        <taxon>Boophilus</taxon>
    </lineage>
</organism>
<feature type="compositionally biased region" description="Basic and acidic residues" evidence="1">
    <location>
        <begin position="148"/>
        <end position="167"/>
    </location>
</feature>
<dbReference type="AlphaFoldDB" id="A0A9J6E0Q0"/>
<evidence type="ECO:0000256" key="1">
    <source>
        <dbReference type="SAM" id="MobiDB-lite"/>
    </source>
</evidence>
<reference evidence="2" key="1">
    <citation type="journal article" date="2020" name="Cell">
        <title>Large-Scale Comparative Analyses of Tick Genomes Elucidate Their Genetic Diversity and Vector Capacities.</title>
        <authorList>
            <consortium name="Tick Genome and Microbiome Consortium (TIGMIC)"/>
            <person name="Jia N."/>
            <person name="Wang J."/>
            <person name="Shi W."/>
            <person name="Du L."/>
            <person name="Sun Y."/>
            <person name="Zhan W."/>
            <person name="Jiang J.F."/>
            <person name="Wang Q."/>
            <person name="Zhang B."/>
            <person name="Ji P."/>
            <person name="Bell-Sakyi L."/>
            <person name="Cui X.M."/>
            <person name="Yuan T.T."/>
            <person name="Jiang B.G."/>
            <person name="Yang W.F."/>
            <person name="Lam T.T."/>
            <person name="Chang Q.C."/>
            <person name="Ding S.J."/>
            <person name="Wang X.J."/>
            <person name="Zhu J.G."/>
            <person name="Ruan X.D."/>
            <person name="Zhao L."/>
            <person name="Wei J.T."/>
            <person name="Ye R.Z."/>
            <person name="Que T.C."/>
            <person name="Du C.H."/>
            <person name="Zhou Y.H."/>
            <person name="Cheng J.X."/>
            <person name="Dai P.F."/>
            <person name="Guo W.B."/>
            <person name="Han X.H."/>
            <person name="Huang E.J."/>
            <person name="Li L.F."/>
            <person name="Wei W."/>
            <person name="Gao Y.C."/>
            <person name="Liu J.Z."/>
            <person name="Shao H.Z."/>
            <person name="Wang X."/>
            <person name="Wang C.C."/>
            <person name="Yang T.C."/>
            <person name="Huo Q.B."/>
            <person name="Li W."/>
            <person name="Chen H.Y."/>
            <person name="Chen S.E."/>
            <person name="Zhou L.G."/>
            <person name="Ni X.B."/>
            <person name="Tian J.H."/>
            <person name="Sheng Y."/>
            <person name="Liu T."/>
            <person name="Pan Y.S."/>
            <person name="Xia L.Y."/>
            <person name="Li J."/>
            <person name="Zhao F."/>
            <person name="Cao W.C."/>
        </authorList>
    </citation>
    <scope>NUCLEOTIDE SEQUENCE</scope>
    <source>
        <strain evidence="2">Rmic-2018</strain>
    </source>
</reference>
<evidence type="ECO:0000313" key="3">
    <source>
        <dbReference type="Proteomes" id="UP000821866"/>
    </source>
</evidence>
<accession>A0A9J6E0Q0</accession>
<reference evidence="2" key="2">
    <citation type="submission" date="2021-09" db="EMBL/GenBank/DDBJ databases">
        <authorList>
            <person name="Jia N."/>
            <person name="Wang J."/>
            <person name="Shi W."/>
            <person name="Du L."/>
            <person name="Sun Y."/>
            <person name="Zhan W."/>
            <person name="Jiang J."/>
            <person name="Wang Q."/>
            <person name="Zhang B."/>
            <person name="Ji P."/>
            <person name="Sakyi L.B."/>
            <person name="Cui X."/>
            <person name="Yuan T."/>
            <person name="Jiang B."/>
            <person name="Yang W."/>
            <person name="Lam T.T.-Y."/>
            <person name="Chang Q."/>
            <person name="Ding S."/>
            <person name="Wang X."/>
            <person name="Zhu J."/>
            <person name="Ruan X."/>
            <person name="Zhao L."/>
            <person name="Wei J."/>
            <person name="Que T."/>
            <person name="Du C."/>
            <person name="Cheng J."/>
            <person name="Dai P."/>
            <person name="Han X."/>
            <person name="Huang E."/>
            <person name="Gao Y."/>
            <person name="Liu J."/>
            <person name="Shao H."/>
            <person name="Ye R."/>
            <person name="Li L."/>
            <person name="Wei W."/>
            <person name="Wang X."/>
            <person name="Wang C."/>
            <person name="Huo Q."/>
            <person name="Li W."/>
            <person name="Guo W."/>
            <person name="Chen H."/>
            <person name="Chen S."/>
            <person name="Zhou L."/>
            <person name="Zhou L."/>
            <person name="Ni X."/>
            <person name="Tian J."/>
            <person name="Zhou Y."/>
            <person name="Sheng Y."/>
            <person name="Liu T."/>
            <person name="Pan Y."/>
            <person name="Xia L."/>
            <person name="Li J."/>
            <person name="Zhao F."/>
            <person name="Cao W."/>
        </authorList>
    </citation>
    <scope>NUCLEOTIDE SEQUENCE</scope>
    <source>
        <strain evidence="2">Rmic-2018</strain>
        <tissue evidence="2">Larvae</tissue>
    </source>
</reference>
<feature type="region of interest" description="Disordered" evidence="1">
    <location>
        <begin position="148"/>
        <end position="173"/>
    </location>
</feature>
<dbReference type="Proteomes" id="UP000821866">
    <property type="component" value="Chromosome 4"/>
</dbReference>
<sequence>MAYRSEKQEAVIPGPPRQPPLFSLAPVLLPFRTPGPHSGACPGRSSQDSPRTAANGWIPGNPFLSTDPTFSLSGAIPLTHAHPTRLLLPGSAALSLSPVTSATRRPGREPRAKNTKGGPRLQEHAPSPSSAAWGLAQCLASRREYRNARRKGEIEKKGGRAPPDRGLSRIAPESNGAAACARDRCGEEAGRAASLGLASRFRGKERILAWSLSSRRPFVRA</sequence>
<feature type="region of interest" description="Disordered" evidence="1">
    <location>
        <begin position="97"/>
        <end position="132"/>
    </location>
</feature>
<feature type="region of interest" description="Disordered" evidence="1">
    <location>
        <begin position="27"/>
        <end position="60"/>
    </location>
</feature>
<feature type="region of interest" description="Disordered" evidence="1">
    <location>
        <begin position="1"/>
        <end position="20"/>
    </location>
</feature>
<evidence type="ECO:0000313" key="2">
    <source>
        <dbReference type="EMBL" id="KAH8027886.1"/>
    </source>
</evidence>